<dbReference type="Proteomes" id="UP000730481">
    <property type="component" value="Unassembled WGS sequence"/>
</dbReference>
<comment type="caution">
    <text evidence="4">The sequence shown here is derived from an EMBL/GenBank/DDBJ whole genome shotgun (WGS) entry which is preliminary data.</text>
</comment>
<dbReference type="SMART" id="SM00248">
    <property type="entry name" value="ANK"/>
    <property type="match status" value="12"/>
</dbReference>
<evidence type="ECO:0000256" key="2">
    <source>
        <dbReference type="ARBA" id="ARBA00023043"/>
    </source>
</evidence>
<keyword evidence="2 3" id="KW-0040">ANK repeat</keyword>
<dbReference type="PROSITE" id="PS50088">
    <property type="entry name" value="ANK_REPEAT"/>
    <property type="match status" value="3"/>
</dbReference>
<dbReference type="InterPro" id="IPR051165">
    <property type="entry name" value="Multifunctional_ANK_Repeat"/>
</dbReference>
<reference evidence="4" key="2">
    <citation type="submission" date="2020-02" db="EMBL/GenBank/DDBJ databases">
        <title>Identification and distribution of gene clusters putatively required for synthesis of sphingolipid metabolism inhibitors in phylogenetically diverse species of the filamentous fungus Fusarium.</title>
        <authorList>
            <person name="Kim H.-S."/>
            <person name="Busman M."/>
            <person name="Brown D.W."/>
            <person name="Divon H."/>
            <person name="Uhlig S."/>
            <person name="Proctor R.H."/>
        </authorList>
    </citation>
    <scope>NUCLEOTIDE SEQUENCE</scope>
    <source>
        <strain evidence="4">NRRL 25174</strain>
    </source>
</reference>
<dbReference type="OrthoDB" id="539213at2759"/>
<name>A0A9P5DXV6_9HYPO</name>
<evidence type="ECO:0000256" key="3">
    <source>
        <dbReference type="PROSITE-ProRule" id="PRU00023"/>
    </source>
</evidence>
<gene>
    <name evidence="4" type="ORF">FBEOM_7760</name>
</gene>
<keyword evidence="5" id="KW-1185">Reference proteome</keyword>
<reference evidence="4" key="1">
    <citation type="journal article" date="2017" name="Mycologia">
        <title>Fusarium algeriense, sp. nov., a novel toxigenic crown rot pathogen of durum wheat from Algeria is nested in the Fusarium burgessii species complex.</title>
        <authorList>
            <person name="Laraba I."/>
            <person name="Keddad A."/>
            <person name="Boureghda H."/>
            <person name="Abdallah N."/>
            <person name="Vaughan M.M."/>
            <person name="Proctor R.H."/>
            <person name="Busman M."/>
            <person name="O'Donnell K."/>
        </authorList>
    </citation>
    <scope>NUCLEOTIDE SEQUENCE</scope>
    <source>
        <strain evidence="4">NRRL 25174</strain>
    </source>
</reference>
<organism evidence="4 5">
    <name type="scientific">Fusarium beomiforme</name>
    <dbReference type="NCBI Taxonomy" id="44412"/>
    <lineage>
        <taxon>Eukaryota</taxon>
        <taxon>Fungi</taxon>
        <taxon>Dikarya</taxon>
        <taxon>Ascomycota</taxon>
        <taxon>Pezizomycotina</taxon>
        <taxon>Sordariomycetes</taxon>
        <taxon>Hypocreomycetidae</taxon>
        <taxon>Hypocreales</taxon>
        <taxon>Nectriaceae</taxon>
        <taxon>Fusarium</taxon>
        <taxon>Fusarium burgessii species complex</taxon>
    </lineage>
</organism>
<sequence length="734" mass="80256">MTSMNRKSPKSYIRKIIINWKFRKNSTKEEWELASSLITQRQAEGKSTELVIHGADPNPVHPEHLSALHESVAHGDLAIVDVLIEAGAGPDAFCRVEAVRALKRANPEKWGLRNKYHNLVVTPLQSAVSKDKGVASIVQRLLRVGADPDGTPYPEFQGNTEELSWKGDFPRSALQIASEKGNFEVVEVLLRAGTNANFQQTMHPTALQSACAIFENKKSTRVAELLLEDGADVNVPPGPEVAKVLWKLPRHIKGSYGIISTSINVMVLIVDSHEELVKSLFSHFSKTGPLAADIVERRKTDDIRVTSSFGDLEFYDMLLQPRIDANSRSYEEIVLNAMESAASLGSRGTLYRLLKCGVNPNVDGRACRILNKAISNESSECFNLLISNYTSLDIDLDDCLPDDSAPLLTALAYDQRAMAQCLILDGVNVNKPSLDRRGKKTQLPLSNVIDCGRCLYFDFSEQHDVMFLVDILIDAGADINQLDGSRTALLLALKNGLKYTAETLLLNGTDPNVKDLTIGMSSFSLALKGCEGLQNIECSLFEFLLYHDLDLDVIVRIASLLLTAGAEVNAPATEGSPMTALQYAINDDFRELIDLFLAAGADIHTPAFWYKGKTALQAACTWGNEGLVRSFIAQGVDINAGPATQYGATALQFAALQGHINIVLLLGHGALINAPAASVGGRTALQGATEHGRLDMIYLLLENDHDDGLEERCQDAAKFTEAESKFEIARLLRE</sequence>
<feature type="repeat" description="ANK" evidence="3">
    <location>
        <begin position="63"/>
        <end position="95"/>
    </location>
</feature>
<feature type="repeat" description="ANK" evidence="3">
    <location>
        <begin position="611"/>
        <end position="643"/>
    </location>
</feature>
<accession>A0A9P5DXV6</accession>
<evidence type="ECO:0000313" key="5">
    <source>
        <dbReference type="Proteomes" id="UP000730481"/>
    </source>
</evidence>
<proteinExistence type="predicted"/>
<dbReference type="Pfam" id="PF12796">
    <property type="entry name" value="Ank_2"/>
    <property type="match status" value="2"/>
</dbReference>
<dbReference type="PANTHER" id="PTHR24123">
    <property type="entry name" value="ANKYRIN REPEAT-CONTAINING"/>
    <property type="match status" value="1"/>
</dbReference>
<dbReference type="EMBL" id="PVQB02000350">
    <property type="protein sequence ID" value="KAF4338353.1"/>
    <property type="molecule type" value="Genomic_DNA"/>
</dbReference>
<dbReference type="PROSITE" id="PS50297">
    <property type="entry name" value="ANK_REP_REGION"/>
    <property type="match status" value="3"/>
</dbReference>
<protein>
    <submittedName>
        <fullName evidence="4">Ankyrin repeat</fullName>
    </submittedName>
</protein>
<keyword evidence="1" id="KW-0677">Repeat</keyword>
<dbReference type="SUPFAM" id="SSF48403">
    <property type="entry name" value="Ankyrin repeat"/>
    <property type="match status" value="2"/>
</dbReference>
<dbReference type="PANTHER" id="PTHR24123:SF33">
    <property type="entry name" value="PROTEIN HOS4"/>
    <property type="match status" value="1"/>
</dbReference>
<dbReference type="AlphaFoldDB" id="A0A9P5DXV6"/>
<evidence type="ECO:0000313" key="4">
    <source>
        <dbReference type="EMBL" id="KAF4338353.1"/>
    </source>
</evidence>
<feature type="repeat" description="ANK" evidence="3">
    <location>
        <begin position="169"/>
        <end position="201"/>
    </location>
</feature>
<evidence type="ECO:0000256" key="1">
    <source>
        <dbReference type="ARBA" id="ARBA00022737"/>
    </source>
</evidence>
<dbReference type="Gene3D" id="1.25.40.20">
    <property type="entry name" value="Ankyrin repeat-containing domain"/>
    <property type="match status" value="3"/>
</dbReference>
<dbReference type="InterPro" id="IPR036770">
    <property type="entry name" value="Ankyrin_rpt-contain_sf"/>
</dbReference>
<dbReference type="InterPro" id="IPR002110">
    <property type="entry name" value="Ankyrin_rpt"/>
</dbReference>